<feature type="transmembrane region" description="Helical" evidence="8">
    <location>
        <begin position="282"/>
        <end position="303"/>
    </location>
</feature>
<feature type="transmembrane region" description="Helical" evidence="8">
    <location>
        <begin position="126"/>
        <end position="145"/>
    </location>
</feature>
<feature type="transmembrane region" description="Helical" evidence="8">
    <location>
        <begin position="157"/>
        <end position="175"/>
    </location>
</feature>
<comment type="subcellular location">
    <subcellularLocation>
        <location evidence="1">Cell membrane</location>
        <topology evidence="1">Multi-pass membrane protein</topology>
    </subcellularLocation>
</comment>
<dbReference type="AlphaFoldDB" id="A0A841GLN4"/>
<organism evidence="9 10">
    <name type="scientific">Tolumonas osonensis</name>
    <dbReference type="NCBI Taxonomy" id="675874"/>
    <lineage>
        <taxon>Bacteria</taxon>
        <taxon>Pseudomonadati</taxon>
        <taxon>Pseudomonadota</taxon>
        <taxon>Gammaproteobacteria</taxon>
        <taxon>Aeromonadales</taxon>
        <taxon>Aeromonadaceae</taxon>
        <taxon>Tolumonas</taxon>
    </lineage>
</organism>
<dbReference type="GO" id="GO:0009103">
    <property type="term" value="P:lipopolysaccharide biosynthetic process"/>
    <property type="evidence" value="ECO:0007669"/>
    <property type="project" value="TreeGrafter"/>
</dbReference>
<evidence type="ECO:0000256" key="3">
    <source>
        <dbReference type="ARBA" id="ARBA00022679"/>
    </source>
</evidence>
<keyword evidence="9" id="KW-0328">Glycosyltransferase</keyword>
<feature type="binding site" evidence="7">
    <location>
        <position position="209"/>
    </location>
    <ligand>
        <name>Mg(2+)</name>
        <dbReference type="ChEBI" id="CHEBI:18420"/>
    </ligand>
</feature>
<proteinExistence type="predicted"/>
<protein>
    <submittedName>
        <fullName evidence="9">Fuc2NAc and GlcNAc transferase</fullName>
        <ecNumber evidence="9">2.4.1.-</ecNumber>
    </submittedName>
</protein>
<keyword evidence="6 8" id="KW-0472">Membrane</keyword>
<feature type="transmembrane region" description="Helical" evidence="8">
    <location>
        <begin position="181"/>
        <end position="198"/>
    </location>
</feature>
<feature type="transmembrane region" description="Helical" evidence="8">
    <location>
        <begin position="74"/>
        <end position="92"/>
    </location>
</feature>
<comment type="cofactor">
    <cofactor evidence="7">
        <name>Mg(2+)</name>
        <dbReference type="ChEBI" id="CHEBI:18420"/>
    </cofactor>
</comment>
<evidence type="ECO:0000256" key="4">
    <source>
        <dbReference type="ARBA" id="ARBA00022692"/>
    </source>
</evidence>
<keyword evidence="2" id="KW-1003">Cell membrane</keyword>
<gene>
    <name evidence="9" type="ORF">HNR75_001981</name>
</gene>
<dbReference type="GO" id="GO:0071555">
    <property type="term" value="P:cell wall organization"/>
    <property type="evidence" value="ECO:0007669"/>
    <property type="project" value="TreeGrafter"/>
</dbReference>
<feature type="transmembrane region" description="Helical" evidence="8">
    <location>
        <begin position="210"/>
        <end position="228"/>
    </location>
</feature>
<dbReference type="GO" id="GO:0044038">
    <property type="term" value="P:cell wall macromolecule biosynthetic process"/>
    <property type="evidence" value="ECO:0007669"/>
    <property type="project" value="TreeGrafter"/>
</dbReference>
<feature type="transmembrane region" description="Helical" evidence="8">
    <location>
        <begin position="45"/>
        <end position="62"/>
    </location>
</feature>
<comment type="caution">
    <text evidence="9">The sequence shown here is derived from an EMBL/GenBank/DDBJ whole genome shotgun (WGS) entry which is preliminary data.</text>
</comment>
<evidence type="ECO:0000256" key="7">
    <source>
        <dbReference type="PIRSR" id="PIRSR600715-1"/>
    </source>
</evidence>
<reference evidence="9 10" key="1">
    <citation type="submission" date="2020-08" db="EMBL/GenBank/DDBJ databases">
        <title>Genomic Encyclopedia of Type Strains, Phase IV (KMG-IV): sequencing the most valuable type-strain genomes for metagenomic binning, comparative biology and taxonomic classification.</title>
        <authorList>
            <person name="Goeker M."/>
        </authorList>
    </citation>
    <scope>NUCLEOTIDE SEQUENCE [LARGE SCALE GENOMIC DNA]</scope>
    <source>
        <strain evidence="9 10">DSM 22975</strain>
    </source>
</reference>
<evidence type="ECO:0000256" key="8">
    <source>
        <dbReference type="SAM" id="Phobius"/>
    </source>
</evidence>
<evidence type="ECO:0000313" key="9">
    <source>
        <dbReference type="EMBL" id="MBB6056051.1"/>
    </source>
</evidence>
<dbReference type="Proteomes" id="UP000585721">
    <property type="component" value="Unassembled WGS sequence"/>
</dbReference>
<dbReference type="GO" id="GO:0005886">
    <property type="term" value="C:plasma membrane"/>
    <property type="evidence" value="ECO:0007669"/>
    <property type="project" value="UniProtKB-SubCell"/>
</dbReference>
<keyword evidence="5 8" id="KW-1133">Transmembrane helix</keyword>
<dbReference type="EMBL" id="JACHGR010000006">
    <property type="protein sequence ID" value="MBB6056051.1"/>
    <property type="molecule type" value="Genomic_DNA"/>
</dbReference>
<keyword evidence="4 8" id="KW-0812">Transmembrane</keyword>
<evidence type="ECO:0000256" key="5">
    <source>
        <dbReference type="ARBA" id="ARBA00022989"/>
    </source>
</evidence>
<dbReference type="InterPro" id="IPR000715">
    <property type="entry name" value="Glycosyl_transferase_4"/>
</dbReference>
<evidence type="ECO:0000313" key="10">
    <source>
        <dbReference type="Proteomes" id="UP000585721"/>
    </source>
</evidence>
<dbReference type="GO" id="GO:0016757">
    <property type="term" value="F:glycosyltransferase activity"/>
    <property type="evidence" value="ECO:0007669"/>
    <property type="project" value="UniProtKB-KW"/>
</dbReference>
<name>A0A841GLN4_9GAMM</name>
<evidence type="ECO:0000256" key="1">
    <source>
        <dbReference type="ARBA" id="ARBA00004651"/>
    </source>
</evidence>
<dbReference type="PANTHER" id="PTHR22926:SF3">
    <property type="entry name" value="UNDECAPRENYL-PHOSPHATE ALPHA-N-ACETYLGLUCOSAMINYL 1-PHOSPHATE TRANSFERASE"/>
    <property type="match status" value="1"/>
</dbReference>
<keyword evidence="7" id="KW-0460">Magnesium</keyword>
<dbReference type="EC" id="2.4.1.-" evidence="9"/>
<keyword evidence="3 9" id="KW-0808">Transferase</keyword>
<feature type="transmembrane region" description="Helical" evidence="8">
    <location>
        <begin position="309"/>
        <end position="326"/>
    </location>
</feature>
<evidence type="ECO:0000256" key="6">
    <source>
        <dbReference type="ARBA" id="ARBA00023136"/>
    </source>
</evidence>
<feature type="transmembrane region" description="Helical" evidence="8">
    <location>
        <begin position="234"/>
        <end position="257"/>
    </location>
</feature>
<accession>A0A841GLN4</accession>
<dbReference type="PANTHER" id="PTHR22926">
    <property type="entry name" value="PHOSPHO-N-ACETYLMURAMOYL-PENTAPEPTIDE-TRANSFERASE"/>
    <property type="match status" value="1"/>
</dbReference>
<dbReference type="GO" id="GO:0016780">
    <property type="term" value="F:phosphotransferase activity, for other substituted phosphate groups"/>
    <property type="evidence" value="ECO:0007669"/>
    <property type="project" value="InterPro"/>
</dbReference>
<keyword evidence="10" id="KW-1185">Reference proteome</keyword>
<sequence length="342" mass="38946">MMTHFLSIFVGSFLLTAIVRRIALWRHALAMPHFKHGPLLPVPRGGGYALFFAMLAVFLMLYQYRLIDLGATRALCFSGLVLVIGNLVHDLFPLSVKVRLGVQVLSAIAVLTWYHRDLVVLFWESYLYFSGFWLPVIVFGIMAFINIFNFMDGVDGFAGSQAFIMIFASSVLLAFTDESQWSLPLILMCAPLLGFLAWNWPPAKIFMGDAGSSFLGVFIATLGLLLATDTSVNLWCWLIMMGWFIVDSGWSLVVRIMHGNDWHRSHRMHAYQILARRWENHFYVTLTLWLVNWLWLFPLAWLAMNNESWGVPLILLAYTPLCIMCWKLKAGESVNNDPGEPV</sequence>
<keyword evidence="7" id="KW-0479">Metal-binding</keyword>
<dbReference type="GO" id="GO:0046872">
    <property type="term" value="F:metal ion binding"/>
    <property type="evidence" value="ECO:0007669"/>
    <property type="project" value="UniProtKB-KW"/>
</dbReference>
<dbReference type="Pfam" id="PF00953">
    <property type="entry name" value="Glycos_transf_4"/>
    <property type="match status" value="1"/>
</dbReference>
<evidence type="ECO:0000256" key="2">
    <source>
        <dbReference type="ARBA" id="ARBA00022475"/>
    </source>
</evidence>
<dbReference type="RefSeq" id="WP_188026789.1">
    <property type="nucleotide sequence ID" value="NZ_JACHGR010000006.1"/>
</dbReference>
<feature type="binding site" evidence="7">
    <location>
        <position position="149"/>
    </location>
    <ligand>
        <name>Mg(2+)</name>
        <dbReference type="ChEBI" id="CHEBI:18420"/>
    </ligand>
</feature>